<reference evidence="3" key="1">
    <citation type="submission" date="2022-10" db="EMBL/GenBank/DDBJ databases">
        <title>The WGS of Solirubrobacter sp. CPCC 204708.</title>
        <authorList>
            <person name="Jiang Z."/>
        </authorList>
    </citation>
    <scope>NUCLEOTIDE SEQUENCE</scope>
    <source>
        <strain evidence="3">CPCC 204708</strain>
    </source>
</reference>
<sequence>MRNRPFAAAVAALALAAPATASARPMDFPEDRSFVVNAAHSNLAEIATGRLALRESDDTAVRAFARRMITDHTAAQAKLRAVARAWDTRLPSRPSPTQRRDAARLAALEGEAFDRAYLRRQIVAHRQTLGICLLEIDAGRVANVRAYAAETAPVVRTHLTLAKATR</sequence>
<dbReference type="InterPro" id="IPR025419">
    <property type="entry name" value="DUF4142"/>
</dbReference>
<name>A0ABT4RRM3_9ACTN</name>
<dbReference type="Proteomes" id="UP001147700">
    <property type="component" value="Unassembled WGS sequence"/>
</dbReference>
<dbReference type="InterPro" id="IPR012347">
    <property type="entry name" value="Ferritin-like"/>
</dbReference>
<feature type="signal peptide" evidence="1">
    <location>
        <begin position="1"/>
        <end position="23"/>
    </location>
</feature>
<evidence type="ECO:0000256" key="1">
    <source>
        <dbReference type="SAM" id="SignalP"/>
    </source>
</evidence>
<keyword evidence="4" id="KW-1185">Reference proteome</keyword>
<dbReference type="PANTHER" id="PTHR38593:SF1">
    <property type="entry name" value="BLR2558 PROTEIN"/>
    <property type="match status" value="1"/>
</dbReference>
<dbReference type="PANTHER" id="PTHR38593">
    <property type="entry name" value="BLR2558 PROTEIN"/>
    <property type="match status" value="1"/>
</dbReference>
<evidence type="ECO:0000313" key="4">
    <source>
        <dbReference type="Proteomes" id="UP001147700"/>
    </source>
</evidence>
<evidence type="ECO:0000259" key="2">
    <source>
        <dbReference type="Pfam" id="PF13628"/>
    </source>
</evidence>
<organism evidence="3 4">
    <name type="scientific">Solirubrobacter deserti</name>
    <dbReference type="NCBI Taxonomy" id="2282478"/>
    <lineage>
        <taxon>Bacteria</taxon>
        <taxon>Bacillati</taxon>
        <taxon>Actinomycetota</taxon>
        <taxon>Thermoleophilia</taxon>
        <taxon>Solirubrobacterales</taxon>
        <taxon>Solirubrobacteraceae</taxon>
        <taxon>Solirubrobacter</taxon>
    </lineage>
</organism>
<dbReference type="RefSeq" id="WP_202952392.1">
    <property type="nucleotide sequence ID" value="NZ_JAPCID010000052.1"/>
</dbReference>
<proteinExistence type="predicted"/>
<protein>
    <submittedName>
        <fullName evidence="3">DUF4142 domain-containing protein</fullName>
    </submittedName>
</protein>
<feature type="domain" description="DUF4142" evidence="2">
    <location>
        <begin position="30"/>
        <end position="164"/>
    </location>
</feature>
<accession>A0ABT4RRM3</accession>
<feature type="chain" id="PRO_5046664351" evidence="1">
    <location>
        <begin position="24"/>
        <end position="166"/>
    </location>
</feature>
<gene>
    <name evidence="3" type="ORF">OJ962_27095</name>
</gene>
<dbReference type="Gene3D" id="1.20.1260.10">
    <property type="match status" value="1"/>
</dbReference>
<keyword evidence="1" id="KW-0732">Signal</keyword>
<dbReference type="EMBL" id="JAPCID010000052">
    <property type="protein sequence ID" value="MDA0141194.1"/>
    <property type="molecule type" value="Genomic_DNA"/>
</dbReference>
<dbReference type="Pfam" id="PF13628">
    <property type="entry name" value="DUF4142"/>
    <property type="match status" value="1"/>
</dbReference>
<evidence type="ECO:0000313" key="3">
    <source>
        <dbReference type="EMBL" id="MDA0141194.1"/>
    </source>
</evidence>
<comment type="caution">
    <text evidence="3">The sequence shown here is derived from an EMBL/GenBank/DDBJ whole genome shotgun (WGS) entry which is preliminary data.</text>
</comment>